<evidence type="ECO:0000256" key="2">
    <source>
        <dbReference type="ARBA" id="ARBA00005814"/>
    </source>
</evidence>
<evidence type="ECO:0000256" key="3">
    <source>
        <dbReference type="ARBA" id="ARBA00022448"/>
    </source>
</evidence>
<dbReference type="PROSITE" id="PS50893">
    <property type="entry name" value="ABC_TRANSPORTER_2"/>
    <property type="match status" value="1"/>
</dbReference>
<protein>
    <recommendedName>
        <fullName evidence="7">ABC transporter domain-containing protein</fullName>
    </recommendedName>
</protein>
<keyword evidence="3" id="KW-0813">Transport</keyword>
<evidence type="ECO:0000256" key="6">
    <source>
        <dbReference type="ARBA" id="ARBA00023136"/>
    </source>
</evidence>
<name>A0A815B7A1_9BILA</name>
<dbReference type="GO" id="GO:0005886">
    <property type="term" value="C:plasma membrane"/>
    <property type="evidence" value="ECO:0007669"/>
    <property type="project" value="TreeGrafter"/>
</dbReference>
<dbReference type="EMBL" id="CAJNOQ010010999">
    <property type="protein sequence ID" value="CAF1266313.1"/>
    <property type="molecule type" value="Genomic_DNA"/>
</dbReference>
<evidence type="ECO:0000313" key="9">
    <source>
        <dbReference type="EMBL" id="CAF1299748.1"/>
    </source>
</evidence>
<dbReference type="EMBL" id="CAJOBA010041032">
    <property type="protein sequence ID" value="CAF4105731.1"/>
    <property type="molecule type" value="Genomic_DNA"/>
</dbReference>
<sequence>MKQESVVSPSDSIHLSWENISARISPKASSRRSGFSEILKRKFRSNYTEPTEKQLLHSISGYAIPGKILAILGPSGAGEQKALPGLHGRQEDGMNVEGNLFMNGVNLLKMNKLLMTKCGYVEQHELFIGTMTIKEHLIFQAMLRMKSSISDSDRRARVQEVLSIMDLETCQNTIIGVPDKLKGINNVEMKRLTFASVILNDPKLLIVDEPTSGLDFHLAKSVVNIMKKLTDAGKTMITVINEPTSEIYSLLDMVCLLVNGKQVYFGDRTGAMEFFASCLQCPCPFNYNPAEYYLTQLSTSTNNNEFIEKCIEAFQHSPYNQTMIEMIHAVGGAPQDGVLADRFVAVVERSCDEL</sequence>
<organism evidence="8 12">
    <name type="scientific">Didymodactylos carnosus</name>
    <dbReference type="NCBI Taxonomy" id="1234261"/>
    <lineage>
        <taxon>Eukaryota</taxon>
        <taxon>Metazoa</taxon>
        <taxon>Spiralia</taxon>
        <taxon>Gnathifera</taxon>
        <taxon>Rotifera</taxon>
        <taxon>Eurotatoria</taxon>
        <taxon>Bdelloidea</taxon>
        <taxon>Philodinida</taxon>
        <taxon>Philodinidae</taxon>
        <taxon>Didymodactylos</taxon>
    </lineage>
</organism>
<dbReference type="SUPFAM" id="SSF52540">
    <property type="entry name" value="P-loop containing nucleoside triphosphate hydrolases"/>
    <property type="match status" value="1"/>
</dbReference>
<dbReference type="OrthoDB" id="66620at2759"/>
<evidence type="ECO:0000256" key="5">
    <source>
        <dbReference type="ARBA" id="ARBA00022989"/>
    </source>
</evidence>
<dbReference type="AlphaFoldDB" id="A0A815B7A1"/>
<dbReference type="GO" id="GO:0042626">
    <property type="term" value="F:ATPase-coupled transmembrane transporter activity"/>
    <property type="evidence" value="ECO:0007669"/>
    <property type="project" value="TreeGrafter"/>
</dbReference>
<dbReference type="InterPro" id="IPR027417">
    <property type="entry name" value="P-loop_NTPase"/>
</dbReference>
<dbReference type="Proteomes" id="UP000663829">
    <property type="component" value="Unassembled WGS sequence"/>
</dbReference>
<dbReference type="InterPro" id="IPR003439">
    <property type="entry name" value="ABC_transporter-like_ATP-bd"/>
</dbReference>
<reference evidence="8" key="1">
    <citation type="submission" date="2021-02" db="EMBL/GenBank/DDBJ databases">
        <authorList>
            <person name="Nowell W R."/>
        </authorList>
    </citation>
    <scope>NUCLEOTIDE SEQUENCE</scope>
</reference>
<evidence type="ECO:0000313" key="10">
    <source>
        <dbReference type="EMBL" id="CAF4049648.1"/>
    </source>
</evidence>
<comment type="similarity">
    <text evidence="2">Belongs to the ABC transporter superfamily. ABCG family. Eye pigment precursor importer (TC 3.A.1.204) subfamily.</text>
</comment>
<gene>
    <name evidence="8" type="ORF">GPM918_LOCUS26859</name>
    <name evidence="9" type="ORF">OVA965_LOCUS28475</name>
    <name evidence="10" type="ORF">SRO942_LOCUS27086</name>
    <name evidence="11" type="ORF">TMI583_LOCUS29229</name>
</gene>
<comment type="caution">
    <text evidence="8">The sequence shown here is derived from an EMBL/GenBank/DDBJ whole genome shotgun (WGS) entry which is preliminary data.</text>
</comment>
<comment type="subcellular location">
    <subcellularLocation>
        <location evidence="1">Membrane</location>
        <topology evidence="1">Multi-pass membrane protein</topology>
    </subcellularLocation>
</comment>
<dbReference type="Pfam" id="PF00005">
    <property type="entry name" value="ABC_tran"/>
    <property type="match status" value="1"/>
</dbReference>
<accession>A0A815B7A1</accession>
<dbReference type="PANTHER" id="PTHR48041">
    <property type="entry name" value="ABC TRANSPORTER G FAMILY MEMBER 28"/>
    <property type="match status" value="1"/>
</dbReference>
<evidence type="ECO:0000256" key="4">
    <source>
        <dbReference type="ARBA" id="ARBA00022692"/>
    </source>
</evidence>
<keyword evidence="5" id="KW-1133">Transmembrane helix</keyword>
<dbReference type="Gene3D" id="3.40.50.300">
    <property type="entry name" value="P-loop containing nucleotide triphosphate hydrolases"/>
    <property type="match status" value="1"/>
</dbReference>
<evidence type="ECO:0000256" key="1">
    <source>
        <dbReference type="ARBA" id="ARBA00004141"/>
    </source>
</evidence>
<evidence type="ECO:0000313" key="8">
    <source>
        <dbReference type="EMBL" id="CAF1266313.1"/>
    </source>
</evidence>
<dbReference type="GO" id="GO:0016887">
    <property type="term" value="F:ATP hydrolysis activity"/>
    <property type="evidence" value="ECO:0007669"/>
    <property type="project" value="InterPro"/>
</dbReference>
<dbReference type="GO" id="GO:0005524">
    <property type="term" value="F:ATP binding"/>
    <property type="evidence" value="ECO:0007669"/>
    <property type="project" value="InterPro"/>
</dbReference>
<dbReference type="InterPro" id="IPR050352">
    <property type="entry name" value="ABCG_transporters"/>
</dbReference>
<dbReference type="EMBL" id="CAJNOK010019457">
    <property type="protein sequence ID" value="CAF1299748.1"/>
    <property type="molecule type" value="Genomic_DNA"/>
</dbReference>
<keyword evidence="6" id="KW-0472">Membrane</keyword>
<keyword evidence="4" id="KW-0812">Transmembrane</keyword>
<dbReference type="Proteomes" id="UP000681722">
    <property type="component" value="Unassembled WGS sequence"/>
</dbReference>
<evidence type="ECO:0000313" key="11">
    <source>
        <dbReference type="EMBL" id="CAF4105731.1"/>
    </source>
</evidence>
<dbReference type="EMBL" id="CAJOBC010021099">
    <property type="protein sequence ID" value="CAF4049648.1"/>
    <property type="molecule type" value="Genomic_DNA"/>
</dbReference>
<dbReference type="Proteomes" id="UP000682733">
    <property type="component" value="Unassembled WGS sequence"/>
</dbReference>
<evidence type="ECO:0000259" key="7">
    <source>
        <dbReference type="PROSITE" id="PS50893"/>
    </source>
</evidence>
<dbReference type="PANTHER" id="PTHR48041:SF139">
    <property type="entry name" value="PROTEIN SCARLET"/>
    <property type="match status" value="1"/>
</dbReference>
<proteinExistence type="inferred from homology"/>
<keyword evidence="12" id="KW-1185">Reference proteome</keyword>
<feature type="domain" description="ABC transporter" evidence="7">
    <location>
        <begin position="33"/>
        <end position="284"/>
    </location>
</feature>
<evidence type="ECO:0000313" key="12">
    <source>
        <dbReference type="Proteomes" id="UP000663829"/>
    </source>
</evidence>
<dbReference type="Proteomes" id="UP000677228">
    <property type="component" value="Unassembled WGS sequence"/>
</dbReference>